<comment type="subcellular location">
    <subcellularLocation>
        <location evidence="2">Cytoplasm</location>
    </subcellularLocation>
    <subcellularLocation>
        <location evidence="1">Preautophagosomal structure</location>
    </subcellularLocation>
</comment>
<feature type="compositionally biased region" description="Low complexity" evidence="11">
    <location>
        <begin position="587"/>
        <end position="623"/>
    </location>
</feature>
<feature type="compositionally biased region" description="Low complexity" evidence="11">
    <location>
        <begin position="991"/>
        <end position="1000"/>
    </location>
</feature>
<accession>A0A9W9NU85</accession>
<gene>
    <name evidence="13" type="ORF">N7468_007106</name>
</gene>
<feature type="compositionally biased region" description="Basic and acidic residues" evidence="11">
    <location>
        <begin position="795"/>
        <end position="813"/>
    </location>
</feature>
<evidence type="ECO:0000313" key="13">
    <source>
        <dbReference type="EMBL" id="KAJ5225881.1"/>
    </source>
</evidence>
<dbReference type="GO" id="GO:0000423">
    <property type="term" value="P:mitophagy"/>
    <property type="evidence" value="ECO:0007669"/>
    <property type="project" value="TreeGrafter"/>
</dbReference>
<feature type="compositionally biased region" description="Basic and acidic residues" evidence="11">
    <location>
        <begin position="981"/>
        <end position="990"/>
    </location>
</feature>
<evidence type="ECO:0000256" key="6">
    <source>
        <dbReference type="ARBA" id="ARBA00022448"/>
    </source>
</evidence>
<dbReference type="GO" id="GO:1990316">
    <property type="term" value="C:Atg1/ULK1 kinase complex"/>
    <property type="evidence" value="ECO:0007669"/>
    <property type="project" value="InterPro"/>
</dbReference>
<evidence type="ECO:0000256" key="5">
    <source>
        <dbReference type="ARBA" id="ARBA00013801"/>
    </source>
</evidence>
<dbReference type="EMBL" id="JAPQKS010000005">
    <property type="protein sequence ID" value="KAJ5225881.1"/>
    <property type="molecule type" value="Genomic_DNA"/>
</dbReference>
<dbReference type="InterPro" id="IPR040182">
    <property type="entry name" value="ATG13"/>
</dbReference>
<evidence type="ECO:0000256" key="8">
    <source>
        <dbReference type="ARBA" id="ARBA00022927"/>
    </source>
</evidence>
<keyword evidence="14" id="KW-1185">Reference proteome</keyword>
<evidence type="ECO:0000256" key="7">
    <source>
        <dbReference type="ARBA" id="ARBA00022490"/>
    </source>
</evidence>
<evidence type="ECO:0000313" key="14">
    <source>
        <dbReference type="Proteomes" id="UP001150941"/>
    </source>
</evidence>
<feature type="compositionally biased region" description="Polar residues" evidence="11">
    <location>
        <begin position="781"/>
        <end position="794"/>
    </location>
</feature>
<reference evidence="13" key="1">
    <citation type="submission" date="2022-11" db="EMBL/GenBank/DDBJ databases">
        <authorList>
            <person name="Petersen C."/>
        </authorList>
    </citation>
    <scope>NUCLEOTIDE SEQUENCE</scope>
    <source>
        <strain evidence="13">IBT 19713</strain>
    </source>
</reference>
<feature type="region of interest" description="Disordered" evidence="11">
    <location>
        <begin position="768"/>
        <end position="859"/>
    </location>
</feature>
<feature type="region of interest" description="Disordered" evidence="11">
    <location>
        <begin position="485"/>
        <end position="507"/>
    </location>
</feature>
<dbReference type="InterPro" id="IPR036570">
    <property type="entry name" value="HORMA_dom_sf"/>
</dbReference>
<dbReference type="GO" id="GO:0034497">
    <property type="term" value="P:protein localization to phagophore assembly site"/>
    <property type="evidence" value="ECO:0007669"/>
    <property type="project" value="TreeGrafter"/>
</dbReference>
<dbReference type="PANTHER" id="PTHR13430:SF4">
    <property type="entry name" value="AUTOPHAGY-RELATED PROTEIN 13"/>
    <property type="match status" value="1"/>
</dbReference>
<feature type="compositionally biased region" description="Polar residues" evidence="11">
    <location>
        <begin position="1011"/>
        <end position="1023"/>
    </location>
</feature>
<organism evidence="13 14">
    <name type="scientific">Penicillium chermesinum</name>
    <dbReference type="NCBI Taxonomy" id="63820"/>
    <lineage>
        <taxon>Eukaryota</taxon>
        <taxon>Fungi</taxon>
        <taxon>Dikarya</taxon>
        <taxon>Ascomycota</taxon>
        <taxon>Pezizomycotina</taxon>
        <taxon>Eurotiomycetes</taxon>
        <taxon>Eurotiomycetidae</taxon>
        <taxon>Eurotiales</taxon>
        <taxon>Aspergillaceae</taxon>
        <taxon>Penicillium</taxon>
    </lineage>
</organism>
<dbReference type="GO" id="GO:0005829">
    <property type="term" value="C:cytosol"/>
    <property type="evidence" value="ECO:0007669"/>
    <property type="project" value="TreeGrafter"/>
</dbReference>
<dbReference type="Pfam" id="PF10033">
    <property type="entry name" value="ATG13"/>
    <property type="match status" value="1"/>
</dbReference>
<dbReference type="GO" id="GO:0015031">
    <property type="term" value="P:protein transport"/>
    <property type="evidence" value="ECO:0007669"/>
    <property type="project" value="UniProtKB-KW"/>
</dbReference>
<keyword evidence="7" id="KW-0963">Cytoplasm</keyword>
<dbReference type="GO" id="GO:0000407">
    <property type="term" value="C:phagophore assembly site"/>
    <property type="evidence" value="ECO:0007669"/>
    <property type="project" value="UniProtKB-SubCell"/>
</dbReference>
<keyword evidence="9 10" id="KW-0072">Autophagy</keyword>
<comment type="caution">
    <text evidence="13">The sequence shown here is derived from an EMBL/GenBank/DDBJ whole genome shotgun (WGS) entry which is preliminary data.</text>
</comment>
<dbReference type="OrthoDB" id="70161at2759"/>
<sequence>MRRSSPQAPKVPGPTGNDMLGSYSLNNSICNHPPGAAWLLPYFSISIRAVYHFVSMAGFTSRPHPRAWVSSCSIALSKAAHLTREKIAGMHQHPRTPAVPSRAPPPNLPSQPTSIRSDLREQDSAPASPTADIRTNIARGLGIEAGSDSSEAAKEALPGKEAIAKLNQIVANYHTKAALIILDARADLPPSFNRGSQDPRINRWFNVEIKDTDVLREPLRTWRSCDISDVPPPPLIIETYLNTKGLTNNESLVILDDNGKRWDVRDSLVACGLRSNSKQSPADSDDIILERWRIELGQPSSRLPADLTSILPTVYKKSIVLFRSLFTYSKFLPAWKFSQRSKKLRLNPALQVKYRVIQGPASSSQRLDALTVPLYEGDGKVVDTYSFGVTESPAGPFSVQVTYRTNCDFRVDDSEALLSSRFMGADDEIFRPSLPSEDIVRPNPHVSSVPAERRVPENPDWSQAWGSMSMWHQPDCLKVRTDTDPVSTLQARENTSTSASPDSASKRLLSPVKIGASGRAAQIASENGASNIARRPSVSFQPFKAPPLSASPALTDPPLSVSPRNTPMARPSTGTSVDSRIMPPPSTAASARRPISRPADQAVSSSNSSSPKPASISRYSSSFSHRRNRPSGGLSRGDDDASSGRASAASSNVQPGSGLLAEATGTSAESMHADDENISEFLKELDLKKDLLNRSVSSQQAGNRPTSGASAALARFQRMRESNAVLSDSISSSLHLQRSSLIEQASIWGSAYTCRYIYFHGFTPRKPMSPHTPHTPAIRSRLSSNSVADNVSTERTTRGLHIEHESPVEENPRGESTQRASTIAGAIDIPTSPRIFDPSYRRSSSAAQRRRPATASDEDELFPFGIRSVSLGVDGGSHMQRRAETEGIDSAQSQPRHAGQPITSTLADPSTRVASTTEPFDGPCDRGQTASVPVATSSSSNANVYQPRFASSRGRGFSGGPQSLSSASSSLVRGGTIPPHLTERDTERDGNASGSNSGNSTLEVRRGSGQRFGTSRAPQSQGTFEDDEPLLFAMSDFGASRRSLEENRHGNHGGTDSASGSRRGSGRRGHGLPGFQPWN</sequence>
<name>A0A9W9NU85_9EURO</name>
<feature type="domain" description="Autophagy-related protein 13 N-terminal" evidence="12">
    <location>
        <begin position="170"/>
        <end position="409"/>
    </location>
</feature>
<feature type="compositionally biased region" description="Polar residues" evidence="11">
    <location>
        <begin position="485"/>
        <end position="503"/>
    </location>
</feature>
<evidence type="ECO:0000256" key="2">
    <source>
        <dbReference type="ARBA" id="ARBA00004496"/>
    </source>
</evidence>
<evidence type="ECO:0000256" key="3">
    <source>
        <dbReference type="ARBA" id="ARBA00005246"/>
    </source>
</evidence>
<evidence type="ECO:0000256" key="1">
    <source>
        <dbReference type="ARBA" id="ARBA00004329"/>
    </source>
</evidence>
<comment type="subunit">
    <text evidence="4">Interacts with ATG1 to form the ATG1-ATG13 kinase complex.</text>
</comment>
<proteinExistence type="inferred from homology"/>
<feature type="region of interest" description="Disordered" evidence="11">
    <location>
        <begin position="91"/>
        <end position="133"/>
    </location>
</feature>
<dbReference type="FunFam" id="3.30.900.10:FF:000010">
    <property type="entry name" value="Autophagy-related protein 13"/>
    <property type="match status" value="1"/>
</dbReference>
<evidence type="ECO:0000256" key="11">
    <source>
        <dbReference type="SAM" id="MobiDB-lite"/>
    </source>
</evidence>
<comment type="similarity">
    <text evidence="3 10">Belongs to the ATG13 family. Fungi subfamily.</text>
</comment>
<feature type="compositionally biased region" description="Polar residues" evidence="11">
    <location>
        <begin position="890"/>
        <end position="918"/>
    </location>
</feature>
<dbReference type="Gene3D" id="3.30.900.10">
    <property type="entry name" value="HORMA domain"/>
    <property type="match status" value="1"/>
</dbReference>
<evidence type="ECO:0000256" key="10">
    <source>
        <dbReference type="RuleBase" id="RU361214"/>
    </source>
</evidence>
<reference evidence="13" key="2">
    <citation type="journal article" date="2023" name="IMA Fungus">
        <title>Comparative genomic study of the Penicillium genus elucidates a diverse pangenome and 15 lateral gene transfer events.</title>
        <authorList>
            <person name="Petersen C."/>
            <person name="Sorensen T."/>
            <person name="Nielsen M.R."/>
            <person name="Sondergaard T.E."/>
            <person name="Sorensen J.L."/>
            <person name="Fitzpatrick D.A."/>
            <person name="Frisvad J.C."/>
            <person name="Nielsen K.L."/>
        </authorList>
    </citation>
    <scope>NUCLEOTIDE SEQUENCE</scope>
    <source>
        <strain evidence="13">IBT 19713</strain>
    </source>
</reference>
<dbReference type="GeneID" id="83203705"/>
<evidence type="ECO:0000259" key="12">
    <source>
        <dbReference type="Pfam" id="PF10033"/>
    </source>
</evidence>
<dbReference type="GO" id="GO:0034727">
    <property type="term" value="P:piecemeal microautophagy of the nucleus"/>
    <property type="evidence" value="ECO:0007669"/>
    <property type="project" value="TreeGrafter"/>
</dbReference>
<evidence type="ECO:0000256" key="4">
    <source>
        <dbReference type="ARBA" id="ARBA00011848"/>
    </source>
</evidence>
<dbReference type="Gene3D" id="6.10.140.1900">
    <property type="match status" value="1"/>
</dbReference>
<protein>
    <recommendedName>
        <fullName evidence="5 10">Autophagy-related protein 13</fullName>
    </recommendedName>
</protein>
<dbReference type="AlphaFoldDB" id="A0A9W9NU85"/>
<evidence type="ECO:0000256" key="9">
    <source>
        <dbReference type="ARBA" id="ARBA00023006"/>
    </source>
</evidence>
<keyword evidence="6" id="KW-0813">Transport</keyword>
<feature type="compositionally biased region" description="Low complexity" evidence="11">
    <location>
        <begin position="929"/>
        <end position="955"/>
    </location>
</feature>
<keyword evidence="8" id="KW-0653">Protein transport</keyword>
<dbReference type="Proteomes" id="UP001150941">
    <property type="component" value="Unassembled WGS sequence"/>
</dbReference>
<feature type="region of interest" description="Disordered" evidence="11">
    <location>
        <begin position="876"/>
        <end position="1079"/>
    </location>
</feature>
<dbReference type="InterPro" id="IPR018731">
    <property type="entry name" value="Atg13_N"/>
</dbReference>
<dbReference type="RefSeq" id="XP_058329292.1">
    <property type="nucleotide sequence ID" value="XM_058476402.1"/>
</dbReference>
<dbReference type="PANTHER" id="PTHR13430">
    <property type="match status" value="1"/>
</dbReference>
<feature type="region of interest" description="Disordered" evidence="11">
    <location>
        <begin position="543"/>
        <end position="659"/>
    </location>
</feature>